<dbReference type="EMBL" id="CAJNJA010014601">
    <property type="protein sequence ID" value="CAE7345993.1"/>
    <property type="molecule type" value="Genomic_DNA"/>
</dbReference>
<sequence>MFPFSRSDEIKGILLIYVDDLLLLSETKMTEAVYKWLTEEWKCSSLQWMAEEYLRFLGVELRLMGNGIHVSQAGYIRDLLRQHGVPEKPGSLTVPCAREWLQDEESHMEVKPAEEAVIRLAQQATGEILWLSTKSRPELSHPVACMASRATRNPAKVLEIAKRVMNYLSKTVEYGLHYVKDEEETLLTVYSDASYAPGGGRSFGCIMAQVAGMPVCWKAAKQPIATLSDAEAEMYKAVSSVQLGLDVEAMLNESGERPVIRLKIDNAAVQGLASEAPGSWKTRHLRLCARFLCQEVAAQRLTISHVPGDLHKADLGTKGFDVPKFKSLRGLLRIIPFEIVEVTEIAMKTAKKRSNESLLMFIMVCYMIVQGARVSVNEDLQLDGSLELYVVVGLGIVACVAIWEMVKKIADMGKSWWMSWQRKQRRLERLRTKAEAAVNEELRRRLHHETSAPRTTSATTSRPFSHFHFHTQSDLAIMQLTSVCYVCASAPFAAAAAMTQPNEALLQELGNGIGSDTPCSYDRQFATGKEPADPFREPPVAASQPSASAPFAAAAAMTQPRVSIGRILSCL</sequence>
<proteinExistence type="predicted"/>
<feature type="transmembrane region" description="Helical" evidence="2">
    <location>
        <begin position="357"/>
        <end position="376"/>
    </location>
</feature>
<feature type="transmembrane region" description="Helical" evidence="2">
    <location>
        <begin position="388"/>
        <end position="406"/>
    </location>
</feature>
<dbReference type="OrthoDB" id="434119at2759"/>
<dbReference type="CDD" id="cd09272">
    <property type="entry name" value="RNase_HI_RT_Ty1"/>
    <property type="match status" value="1"/>
</dbReference>
<evidence type="ECO:0000256" key="2">
    <source>
        <dbReference type="SAM" id="Phobius"/>
    </source>
</evidence>
<evidence type="ECO:0000313" key="3">
    <source>
        <dbReference type="EMBL" id="CAE7345993.1"/>
    </source>
</evidence>
<feature type="region of interest" description="Disordered" evidence="1">
    <location>
        <begin position="442"/>
        <end position="462"/>
    </location>
</feature>
<keyword evidence="4" id="KW-1185">Reference proteome</keyword>
<feature type="compositionally biased region" description="Basic and acidic residues" evidence="1">
    <location>
        <begin position="442"/>
        <end position="451"/>
    </location>
</feature>
<comment type="caution">
    <text evidence="3">The sequence shown here is derived from an EMBL/GenBank/DDBJ whole genome shotgun (WGS) entry which is preliminary data.</text>
</comment>
<gene>
    <name evidence="3" type="primary">GIP</name>
    <name evidence="3" type="ORF">SNEC2469_LOCUS8960</name>
</gene>
<dbReference type="Proteomes" id="UP000601435">
    <property type="component" value="Unassembled WGS sequence"/>
</dbReference>
<keyword evidence="2" id="KW-0472">Membrane</keyword>
<feature type="compositionally biased region" description="Low complexity" evidence="1">
    <location>
        <begin position="452"/>
        <end position="462"/>
    </location>
</feature>
<keyword evidence="2" id="KW-0812">Transmembrane</keyword>
<evidence type="ECO:0000313" key="4">
    <source>
        <dbReference type="Proteomes" id="UP000601435"/>
    </source>
</evidence>
<accession>A0A812PDF8</accession>
<name>A0A812PDF8_9DINO</name>
<organism evidence="3 4">
    <name type="scientific">Symbiodinium necroappetens</name>
    <dbReference type="NCBI Taxonomy" id="1628268"/>
    <lineage>
        <taxon>Eukaryota</taxon>
        <taxon>Sar</taxon>
        <taxon>Alveolata</taxon>
        <taxon>Dinophyceae</taxon>
        <taxon>Suessiales</taxon>
        <taxon>Symbiodiniaceae</taxon>
        <taxon>Symbiodinium</taxon>
    </lineage>
</organism>
<keyword evidence="2" id="KW-1133">Transmembrane helix</keyword>
<evidence type="ECO:0000256" key="1">
    <source>
        <dbReference type="SAM" id="MobiDB-lite"/>
    </source>
</evidence>
<reference evidence="3" key="1">
    <citation type="submission" date="2021-02" db="EMBL/GenBank/DDBJ databases">
        <authorList>
            <person name="Dougan E. K."/>
            <person name="Rhodes N."/>
            <person name="Thang M."/>
            <person name="Chan C."/>
        </authorList>
    </citation>
    <scope>NUCLEOTIDE SEQUENCE</scope>
</reference>
<dbReference type="AlphaFoldDB" id="A0A812PDF8"/>
<protein>
    <submittedName>
        <fullName evidence="3">GIP protein</fullName>
    </submittedName>
</protein>